<gene>
    <name evidence="9" type="ORF">JYU06_01410</name>
</gene>
<dbReference type="SUPFAM" id="SSF56601">
    <property type="entry name" value="beta-lactamase/transpeptidase-like"/>
    <property type="match status" value="1"/>
</dbReference>
<comment type="caution">
    <text evidence="9">The sequence shown here is derived from an EMBL/GenBank/DDBJ whole genome shotgun (WGS) entry which is preliminary data.</text>
</comment>
<keyword evidence="4" id="KW-0133">Cell shape</keyword>
<evidence type="ECO:0000256" key="3">
    <source>
        <dbReference type="ARBA" id="ARBA00022801"/>
    </source>
</evidence>
<name>A0ABS3AW04_9BACT</name>
<dbReference type="PRINTS" id="PR00725">
    <property type="entry name" value="DADACBPTASE1"/>
</dbReference>
<keyword evidence="3" id="KW-0378">Hydrolase</keyword>
<evidence type="ECO:0000313" key="10">
    <source>
        <dbReference type="Proteomes" id="UP000717534"/>
    </source>
</evidence>
<accession>A0ABS3AW04</accession>
<keyword evidence="9" id="KW-0645">Protease</keyword>
<evidence type="ECO:0000256" key="1">
    <source>
        <dbReference type="ARBA" id="ARBA00007164"/>
    </source>
</evidence>
<dbReference type="Proteomes" id="UP000717534">
    <property type="component" value="Unassembled WGS sequence"/>
</dbReference>
<proteinExistence type="inferred from homology"/>
<evidence type="ECO:0000256" key="5">
    <source>
        <dbReference type="ARBA" id="ARBA00022984"/>
    </source>
</evidence>
<dbReference type="PANTHER" id="PTHR21581">
    <property type="entry name" value="D-ALANYL-D-ALANINE CARBOXYPEPTIDASE"/>
    <property type="match status" value="1"/>
</dbReference>
<organism evidence="9 10">
    <name type="scientific">Desulfotalea psychrophila</name>
    <dbReference type="NCBI Taxonomy" id="84980"/>
    <lineage>
        <taxon>Bacteria</taxon>
        <taxon>Pseudomonadati</taxon>
        <taxon>Thermodesulfobacteriota</taxon>
        <taxon>Desulfobulbia</taxon>
        <taxon>Desulfobulbales</taxon>
        <taxon>Desulfocapsaceae</taxon>
        <taxon>Desulfotalea</taxon>
    </lineage>
</organism>
<evidence type="ECO:0000259" key="8">
    <source>
        <dbReference type="Pfam" id="PF00768"/>
    </source>
</evidence>
<dbReference type="EMBL" id="JAFITO010000006">
    <property type="protein sequence ID" value="MBN4068171.1"/>
    <property type="molecule type" value="Genomic_DNA"/>
</dbReference>
<keyword evidence="10" id="KW-1185">Reference proteome</keyword>
<keyword evidence="6" id="KW-0961">Cell wall biogenesis/degradation</keyword>
<comment type="similarity">
    <text evidence="1 7">Belongs to the peptidase S11 family.</text>
</comment>
<evidence type="ECO:0000313" key="9">
    <source>
        <dbReference type="EMBL" id="MBN4068171.1"/>
    </source>
</evidence>
<dbReference type="InterPro" id="IPR018044">
    <property type="entry name" value="Peptidase_S11"/>
</dbReference>
<protein>
    <submittedName>
        <fullName evidence="9">D-alanyl-D-alanine carboxypeptidase</fullName>
    </submittedName>
</protein>
<dbReference type="GO" id="GO:0004180">
    <property type="term" value="F:carboxypeptidase activity"/>
    <property type="evidence" value="ECO:0007669"/>
    <property type="project" value="UniProtKB-KW"/>
</dbReference>
<keyword evidence="2" id="KW-0732">Signal</keyword>
<evidence type="ECO:0000256" key="6">
    <source>
        <dbReference type="ARBA" id="ARBA00023316"/>
    </source>
</evidence>
<keyword evidence="9" id="KW-0121">Carboxypeptidase</keyword>
<evidence type="ECO:0000256" key="4">
    <source>
        <dbReference type="ARBA" id="ARBA00022960"/>
    </source>
</evidence>
<evidence type="ECO:0000256" key="7">
    <source>
        <dbReference type="RuleBase" id="RU004016"/>
    </source>
</evidence>
<dbReference type="InterPro" id="IPR001967">
    <property type="entry name" value="Peptidase_S11_N"/>
</dbReference>
<feature type="domain" description="Peptidase S11 D-alanyl-D-alanine carboxypeptidase A N-terminal" evidence="8">
    <location>
        <begin position="86"/>
        <end position="305"/>
    </location>
</feature>
<dbReference type="Gene3D" id="3.40.710.10">
    <property type="entry name" value="DD-peptidase/beta-lactamase superfamily"/>
    <property type="match status" value="1"/>
</dbReference>
<keyword evidence="5" id="KW-0573">Peptidoglycan synthesis</keyword>
<evidence type="ECO:0000256" key="2">
    <source>
        <dbReference type="ARBA" id="ARBA00022729"/>
    </source>
</evidence>
<sequence length="342" mass="37666">MQTRSHPFAFIFLFALITFFFSSTVVCGTGIPVLTTSYKWKTVQTDKRPAARTTVAVVTLGKSGNFSDKKKRVGPLVTKATTRQLNRKISSRSAIIIDAVSGKTLYSRNPDKQRQPASTIKVLTGMIALKSLTKAEQVAVSQKAARQPRSKVYLDRKKQYKANDLINAVLLASANDASVALAEKIAGSEKDFAKMMTLRANLWGAKNTVCKNATGLTAKGQKSTARDLATIFRHAMSDPEFSQRMKRVKARTSEGKLLRNHNKALWQVKGALGGKTGYTNAARQTYVGKFKRGKDEIIVAIMGSETMWSDIKRLVTFGFNKKVTLSYELDALGAEIEMVAEL</sequence>
<dbReference type="PANTHER" id="PTHR21581:SF6">
    <property type="entry name" value="TRAFFICKING PROTEIN PARTICLE COMPLEX SUBUNIT 12"/>
    <property type="match status" value="1"/>
</dbReference>
<reference evidence="9 10" key="1">
    <citation type="submission" date="2021-02" db="EMBL/GenBank/DDBJ databases">
        <title>Activity-based single-cell genomes from oceanic crustal fluid captures similar information to metagenomic and metatranscriptomic surveys with orders of magnitude less sampling.</title>
        <authorList>
            <person name="D'Angelo T.S."/>
            <person name="Orcutt B.N."/>
        </authorList>
    </citation>
    <scope>NUCLEOTIDE SEQUENCE [LARGE SCALE GENOMIC DNA]</scope>
    <source>
        <strain evidence="9">AH-315-G02</strain>
    </source>
</reference>
<dbReference type="InterPro" id="IPR012338">
    <property type="entry name" value="Beta-lactam/transpept-like"/>
</dbReference>
<dbReference type="Pfam" id="PF00768">
    <property type="entry name" value="Peptidase_S11"/>
    <property type="match status" value="1"/>
</dbReference>